<comment type="caution">
    <text evidence="7">The sequence shown here is derived from an EMBL/GenBank/DDBJ whole genome shotgun (WGS) entry which is preliminary data.</text>
</comment>
<name>A0A811JUR9_9BILA</name>
<keyword evidence="4 5" id="KW-0539">Nucleus</keyword>
<dbReference type="AlphaFoldDB" id="A0A811JUR9"/>
<proteinExistence type="inferred from homology"/>
<dbReference type="Gene3D" id="1.20.58.1030">
    <property type="match status" value="1"/>
</dbReference>
<gene>
    <name evidence="7" type="ORF">BOKJ2_LOCUS1533</name>
</gene>
<dbReference type="SUPFAM" id="SSF158573">
    <property type="entry name" value="GINS helical bundle-like"/>
    <property type="match status" value="1"/>
</dbReference>
<evidence type="ECO:0000256" key="3">
    <source>
        <dbReference type="ARBA" id="ARBA00022705"/>
    </source>
</evidence>
<evidence type="ECO:0000256" key="2">
    <source>
        <dbReference type="ARBA" id="ARBA00006677"/>
    </source>
</evidence>
<reference evidence="7" key="1">
    <citation type="submission" date="2020-09" db="EMBL/GenBank/DDBJ databases">
        <authorList>
            <person name="Kikuchi T."/>
        </authorList>
    </citation>
    <scope>NUCLEOTIDE SEQUENCE</scope>
    <source>
        <strain evidence="7">SH1</strain>
    </source>
</reference>
<dbReference type="CDD" id="cd11710">
    <property type="entry name" value="GINS_A_psf1"/>
    <property type="match status" value="1"/>
</dbReference>
<evidence type="ECO:0000313" key="8">
    <source>
        <dbReference type="Proteomes" id="UP000614601"/>
    </source>
</evidence>
<dbReference type="InterPro" id="IPR021151">
    <property type="entry name" value="GINS_A"/>
</dbReference>
<dbReference type="InterPro" id="IPR005339">
    <property type="entry name" value="GINS_Psf1"/>
</dbReference>
<dbReference type="OrthoDB" id="10252587at2759"/>
<dbReference type="Pfam" id="PF05916">
    <property type="entry name" value="Sld5"/>
    <property type="match status" value="1"/>
</dbReference>
<comment type="similarity">
    <text evidence="2 5">Belongs to the GINS1/PSF1 family.</text>
</comment>
<evidence type="ECO:0000256" key="1">
    <source>
        <dbReference type="ARBA" id="ARBA00004123"/>
    </source>
</evidence>
<evidence type="ECO:0000259" key="6">
    <source>
        <dbReference type="Pfam" id="PF05916"/>
    </source>
</evidence>
<dbReference type="InterPro" id="IPR036224">
    <property type="entry name" value="GINS_bundle-like_dom_sf"/>
</dbReference>
<evidence type="ECO:0000313" key="7">
    <source>
        <dbReference type="EMBL" id="CAD5206849.1"/>
    </source>
</evidence>
<dbReference type="PANTHER" id="PTHR12914:SF2">
    <property type="entry name" value="DNA REPLICATION COMPLEX GINS PROTEIN PSF1"/>
    <property type="match status" value="1"/>
</dbReference>
<dbReference type="EMBL" id="CAJFDH010000001">
    <property type="protein sequence ID" value="CAD5206849.1"/>
    <property type="molecule type" value="Genomic_DNA"/>
</dbReference>
<dbReference type="EMBL" id="CAJFCW020000001">
    <property type="protein sequence ID" value="CAG9083369.1"/>
    <property type="molecule type" value="Genomic_DNA"/>
</dbReference>
<dbReference type="Proteomes" id="UP000614601">
    <property type="component" value="Unassembled WGS sequence"/>
</dbReference>
<comment type="subunit">
    <text evidence="5">Component of the GINS complex.</text>
</comment>
<dbReference type="GO" id="GO:1902983">
    <property type="term" value="P:DNA strand elongation involved in mitotic DNA replication"/>
    <property type="evidence" value="ECO:0007669"/>
    <property type="project" value="TreeGrafter"/>
</dbReference>
<dbReference type="PANTHER" id="PTHR12914">
    <property type="entry name" value="PARTNER OF SLD5"/>
    <property type="match status" value="1"/>
</dbReference>
<comment type="function">
    <text evidence="5">Required for correct functioning of the GINS complex, a complex that plays an essential role in the initiation of DNA replication, and progression of DNA replication forks. GINS complex seems to bind preferentially to single-stranded DNA.</text>
</comment>
<evidence type="ECO:0000256" key="4">
    <source>
        <dbReference type="ARBA" id="ARBA00023242"/>
    </source>
</evidence>
<evidence type="ECO:0000256" key="5">
    <source>
        <dbReference type="RuleBase" id="RU368085"/>
    </source>
</evidence>
<dbReference type="Proteomes" id="UP000783686">
    <property type="component" value="Unassembled WGS sequence"/>
</dbReference>
<dbReference type="GO" id="GO:0000811">
    <property type="term" value="C:GINS complex"/>
    <property type="evidence" value="ECO:0007669"/>
    <property type="project" value="UniProtKB-UniRule"/>
</dbReference>
<feature type="domain" description="GINS subunit" evidence="6">
    <location>
        <begin position="47"/>
        <end position="138"/>
    </location>
</feature>
<sequence length="209" mass="24037">MAEENKSINEVLAPVEKIVEALKELQNDIDFLPPYREEVVKGCAEEIRRLYALNDEAIKNASDTNSPEFQIIRVRQTMMDRLKRCCLAYLNERIRRIKEFKWTHAGALSTVLQANMSDKERVWLKEYTGSLFSYQQNIGRTEDDDTDGVNLTEAVNPPRSNLVPVCVLKDYGDIETIDGAIVIMKEKTVHCIPRIDIEPLIRKDIIKLV</sequence>
<organism evidence="7 8">
    <name type="scientific">Bursaphelenchus okinawaensis</name>
    <dbReference type="NCBI Taxonomy" id="465554"/>
    <lineage>
        <taxon>Eukaryota</taxon>
        <taxon>Metazoa</taxon>
        <taxon>Ecdysozoa</taxon>
        <taxon>Nematoda</taxon>
        <taxon>Chromadorea</taxon>
        <taxon>Rhabditida</taxon>
        <taxon>Tylenchina</taxon>
        <taxon>Tylenchomorpha</taxon>
        <taxon>Aphelenchoidea</taxon>
        <taxon>Aphelenchoididae</taxon>
        <taxon>Bursaphelenchus</taxon>
    </lineage>
</organism>
<keyword evidence="8" id="KW-1185">Reference proteome</keyword>
<keyword evidence="3 5" id="KW-0235">DNA replication</keyword>
<protein>
    <recommendedName>
        <fullName evidence="5">DNA replication complex GINS protein PSF1</fullName>
    </recommendedName>
</protein>
<comment type="subcellular location">
    <subcellularLocation>
        <location evidence="1 5">Nucleus</location>
    </subcellularLocation>
</comment>
<accession>A0A811JUR9</accession>